<evidence type="ECO:0000259" key="9">
    <source>
        <dbReference type="PROSITE" id="PS50835"/>
    </source>
</evidence>
<dbReference type="Pfam" id="PF23730">
    <property type="entry name" value="CILP_8th"/>
    <property type="match status" value="1"/>
</dbReference>
<dbReference type="Pfam" id="PF23591">
    <property type="entry name" value="CILP"/>
    <property type="match status" value="1"/>
</dbReference>
<dbReference type="InterPro" id="IPR039675">
    <property type="entry name" value="CILP1/CILP2"/>
</dbReference>
<evidence type="ECO:0000256" key="1">
    <source>
        <dbReference type="ARBA" id="ARBA00004498"/>
    </source>
</evidence>
<dbReference type="SMART" id="SM00408">
    <property type="entry name" value="IGc2"/>
    <property type="match status" value="1"/>
</dbReference>
<dbReference type="Pfam" id="PF00090">
    <property type="entry name" value="TSP_1"/>
    <property type="match status" value="1"/>
</dbReference>
<dbReference type="Gene3D" id="2.20.100.10">
    <property type="entry name" value="Thrombospondin type-1 (TSP1) repeat"/>
    <property type="match status" value="1"/>
</dbReference>
<dbReference type="GeneID" id="102377962"/>
<dbReference type="FunFam" id="2.60.40.10:FF:001254">
    <property type="entry name" value="Cartilage intermediate layer protein 2"/>
    <property type="match status" value="1"/>
</dbReference>
<dbReference type="InParanoid" id="A0A1U8CXH1"/>
<evidence type="ECO:0000256" key="7">
    <source>
        <dbReference type="ARBA" id="ARBA00023180"/>
    </source>
</evidence>
<reference evidence="11" key="1">
    <citation type="submission" date="2025-08" db="UniProtKB">
        <authorList>
            <consortium name="RefSeq"/>
        </authorList>
    </citation>
    <scope>IDENTIFICATION</scope>
</reference>
<dbReference type="InterPro" id="IPR036383">
    <property type="entry name" value="TSP1_rpt_sf"/>
</dbReference>
<dbReference type="GO" id="GO:0005615">
    <property type="term" value="C:extracellular space"/>
    <property type="evidence" value="ECO:0007669"/>
    <property type="project" value="TreeGrafter"/>
</dbReference>
<proteinExistence type="predicted"/>
<evidence type="ECO:0000313" key="10">
    <source>
        <dbReference type="Proteomes" id="UP000189705"/>
    </source>
</evidence>
<dbReference type="PROSITE" id="PS50092">
    <property type="entry name" value="TSP1"/>
    <property type="match status" value="1"/>
</dbReference>
<feature type="domain" description="Ig-like" evidence="9">
    <location>
        <begin position="342"/>
        <end position="426"/>
    </location>
</feature>
<dbReference type="InterPro" id="IPR003599">
    <property type="entry name" value="Ig_sub"/>
</dbReference>
<dbReference type="InterPro" id="IPR056257">
    <property type="entry name" value="CILP-1/2_8th"/>
</dbReference>
<keyword evidence="6" id="KW-1015">Disulfide bond</keyword>
<dbReference type="SMART" id="SM00409">
    <property type="entry name" value="IG"/>
    <property type="match status" value="1"/>
</dbReference>
<dbReference type="InterPro" id="IPR008969">
    <property type="entry name" value="CarboxyPept-like_regulatory"/>
</dbReference>
<dbReference type="InterPro" id="IPR056258">
    <property type="entry name" value="CILP-1/2_C"/>
</dbReference>
<keyword evidence="3" id="KW-0272">Extracellular matrix</keyword>
<evidence type="ECO:0000256" key="5">
    <source>
        <dbReference type="ARBA" id="ARBA00022729"/>
    </source>
</evidence>
<name>A0A1U8CXH1_ALLSI</name>
<dbReference type="InterPro" id="IPR036179">
    <property type="entry name" value="Ig-like_dom_sf"/>
</dbReference>
<dbReference type="Pfam" id="PF23599">
    <property type="entry name" value="CILP_C"/>
    <property type="match status" value="1"/>
</dbReference>
<dbReference type="InterPro" id="IPR025155">
    <property type="entry name" value="WxxW_domain"/>
</dbReference>
<dbReference type="STRING" id="38654.A0A1U8CXH1"/>
<dbReference type="Pfam" id="PF23708">
    <property type="entry name" value="CILP_5th"/>
    <property type="match status" value="1"/>
</dbReference>
<keyword evidence="4" id="KW-0165">Cleavage on pair of basic residues</keyword>
<dbReference type="InterPro" id="IPR003598">
    <property type="entry name" value="Ig_sub2"/>
</dbReference>
<dbReference type="InterPro" id="IPR000884">
    <property type="entry name" value="TSP1_rpt"/>
</dbReference>
<keyword evidence="8" id="KW-0393">Immunoglobulin domain</keyword>
<dbReference type="Pfam" id="PF13330">
    <property type="entry name" value="Mucin2_WxxW"/>
    <property type="match status" value="1"/>
</dbReference>
<evidence type="ECO:0000256" key="3">
    <source>
        <dbReference type="ARBA" id="ARBA00022530"/>
    </source>
</evidence>
<dbReference type="InterPro" id="IPR007110">
    <property type="entry name" value="Ig-like_dom"/>
</dbReference>
<dbReference type="RefSeq" id="XP_014373743.2">
    <property type="nucleotide sequence ID" value="XM_014518257.2"/>
</dbReference>
<evidence type="ECO:0000313" key="11">
    <source>
        <dbReference type="RefSeq" id="XP_014373743.2"/>
    </source>
</evidence>
<dbReference type="SUPFAM" id="SSF82895">
    <property type="entry name" value="TSP-1 type 1 repeat"/>
    <property type="match status" value="1"/>
</dbReference>
<dbReference type="InterPro" id="IPR013783">
    <property type="entry name" value="Ig-like_fold"/>
</dbReference>
<comment type="subcellular location">
    <subcellularLocation>
        <location evidence="1">Secreted</location>
        <location evidence="1">Extracellular space</location>
        <location evidence="1">Extracellular matrix</location>
    </subcellularLocation>
</comment>
<gene>
    <name evidence="11" type="primary">CILP</name>
</gene>
<dbReference type="Gene3D" id="2.60.40.10">
    <property type="entry name" value="Immunoglobulins"/>
    <property type="match status" value="1"/>
</dbReference>
<keyword evidence="5" id="KW-0732">Signal</keyword>
<evidence type="ECO:0000256" key="2">
    <source>
        <dbReference type="ARBA" id="ARBA00022525"/>
    </source>
</evidence>
<dbReference type="KEGG" id="asn:102377962"/>
<dbReference type="eggNOG" id="ENOG502QQ8H">
    <property type="taxonomic scope" value="Eukaryota"/>
</dbReference>
<dbReference type="CTD" id="8483"/>
<accession>A0A1U8CXH1</accession>
<sequence>MNTPLREVELCSCYKPCDLPVVTLRSCGWYPGPAPPATSSAHEFRLHSGKRWKEKLSRLKVGSDRSDIASPPSVLQHPFCYPDHGEWTAWFNVDHPGGAGDYERLEAIRFYFRERVCQRPMRIEAQTTDWVPAEQTGQVVHSSPREGFWCLNKEQPAGKACLNYAVRFLCPTGTLLQDSKKYWSPWSKWSECSAKCGQTGVQKRTRTCLAERLWGLHCNDATEEGRLCIGHACSACNITCTMGQVNADCDACMCEDHVLHGMVSLPDGAPATEAAIYLQSKKMKLLTRSDRKGKFWIPGVCPDGKNILKIKQAKYATATITVPKSSKRLSTINVHLKRAGKPYVVKNPVDKARRVGQSVALCCDAVGDPSPNQYIWYHNGTLLDSSVYKYDSKLVLKNVKANQAGEYFCKASNDAGAVKSQPAKLSVIAKHEAACNPRPHSYLIRLPHDCFQNATNSFYYDVGKCPAKTCAGKLEKGLRCRDSVAYCCGVSKMEMREILCSGYTLPTKVAMECDCKKCTETKVTVRGRAIAADNGEPMRFGHIYMGNTRLSMTGYKGTFSIHIPADTERLVLTFVDRLQKFVNTTKVLPFKEKGGAVFHEIKLLRKKAPVTLESAATNMIPLGDMVGDDPIAELEIPPNTFYRQNGELYTGKVKASVTFLDPRNVSTASATQSDLSYINEEGDMFPLRTYGMFSVDFTDERGTESLNAGEVKVHLDAAQVKMPGHLKKMKLWSLNPETGLWEEEGDFRLEKSRRHKREERTFLVGNMEIKERRLFNLDVPESRRCYVKVRAYRSERFLPSEQIEGVVVSVINMEPQAGFATNPRAWGRFDSVVTGPNGACLPAFCDNQNPDAYSAYILASLGGEELEAVPSSPKLNPNAIGVPQPYLNKLNYQRTDHEDANVKKTAFRISMAKPQPNTADESNGPIYAYTNLRECEEAPHSAAHFRFYRVEGGEYDYNTVPFNEDDPMSWTEDYLAWWPKPTEFRACYIKVKINGPQEVNIRSRNMGGTHPYTVGQLYGIRDVGSIRDIDQPNLSTACLEFKCSGMLYDQDRVDRTLVRISPQGSCYRESVNSMLHEYLVNHLPMAVNNDSSEYTMVAPLDPLGHNYGIYTVTDQDPRIAKEIALGRCFDGTSDGSSRVMKSNIGIALTFNCAERNAAQQGLFQSLRNLAQQSPLGLQRDRARLRRQ</sequence>
<keyword evidence="10" id="KW-1185">Reference proteome</keyword>
<dbReference type="InterPro" id="IPR056255">
    <property type="entry name" value="CILP-1/2_dom"/>
</dbReference>
<dbReference type="Pfam" id="PF13927">
    <property type="entry name" value="Ig_3"/>
    <property type="match status" value="1"/>
</dbReference>
<evidence type="ECO:0000256" key="8">
    <source>
        <dbReference type="ARBA" id="ARBA00023319"/>
    </source>
</evidence>
<evidence type="ECO:0000256" key="4">
    <source>
        <dbReference type="ARBA" id="ARBA00022685"/>
    </source>
</evidence>
<dbReference type="SUPFAM" id="SSF49464">
    <property type="entry name" value="Carboxypeptidase regulatory domain-like"/>
    <property type="match status" value="1"/>
</dbReference>
<protein>
    <submittedName>
        <fullName evidence="11">Cartilage intermediate layer protein 1 isoform X1</fullName>
    </submittedName>
</protein>
<dbReference type="PANTHER" id="PTHR15031">
    <property type="entry name" value="CARTILAGE INTERMEDIATE LAYER PROTEIN CLIP"/>
    <property type="match status" value="1"/>
</dbReference>
<organism evidence="10 11">
    <name type="scientific">Alligator sinensis</name>
    <name type="common">Chinese alligator</name>
    <dbReference type="NCBI Taxonomy" id="38654"/>
    <lineage>
        <taxon>Eukaryota</taxon>
        <taxon>Metazoa</taxon>
        <taxon>Chordata</taxon>
        <taxon>Craniata</taxon>
        <taxon>Vertebrata</taxon>
        <taxon>Euteleostomi</taxon>
        <taxon>Archelosauria</taxon>
        <taxon>Archosauria</taxon>
        <taxon>Crocodylia</taxon>
        <taxon>Alligatoridae</taxon>
        <taxon>Alligatorinae</taxon>
        <taxon>Alligator</taxon>
    </lineage>
</organism>
<dbReference type="SUPFAM" id="SSF48726">
    <property type="entry name" value="Immunoglobulin"/>
    <property type="match status" value="1"/>
</dbReference>
<keyword evidence="7" id="KW-0325">Glycoprotein</keyword>
<keyword evidence="2" id="KW-0964">Secreted</keyword>
<evidence type="ECO:0000256" key="6">
    <source>
        <dbReference type="ARBA" id="ARBA00023157"/>
    </source>
</evidence>
<dbReference type="SMART" id="SM00209">
    <property type="entry name" value="TSP1"/>
    <property type="match status" value="1"/>
</dbReference>
<dbReference type="Proteomes" id="UP000189705">
    <property type="component" value="Unplaced"/>
</dbReference>
<dbReference type="AlphaFoldDB" id="A0A1U8CXH1"/>
<dbReference type="InterPro" id="IPR056256">
    <property type="entry name" value="CILP-1/2_b-sand_dom2"/>
</dbReference>
<dbReference type="PROSITE" id="PS50835">
    <property type="entry name" value="IG_LIKE"/>
    <property type="match status" value="1"/>
</dbReference>
<dbReference type="PANTHER" id="PTHR15031:SF3">
    <property type="entry name" value="CARTILAGE INTERMEDIATE LAYER PROTEIN 1"/>
    <property type="match status" value="1"/>
</dbReference>